<dbReference type="Gene3D" id="3.40.50.720">
    <property type="entry name" value="NAD(P)-binding Rossmann-like Domain"/>
    <property type="match status" value="1"/>
</dbReference>
<name>A0ABP3ZKI2_9PSEU</name>
<dbReference type="PANTHER" id="PTHR43677:SF4">
    <property type="entry name" value="QUINONE OXIDOREDUCTASE-LIKE PROTEIN 2"/>
    <property type="match status" value="1"/>
</dbReference>
<dbReference type="InterPro" id="IPR051397">
    <property type="entry name" value="Zn-ADH-like_protein"/>
</dbReference>
<dbReference type="SUPFAM" id="SSF51735">
    <property type="entry name" value="NAD(P)-binding Rossmann-fold domains"/>
    <property type="match status" value="1"/>
</dbReference>
<reference evidence="3" key="1">
    <citation type="journal article" date="2019" name="Int. J. Syst. Evol. Microbiol.">
        <title>The Global Catalogue of Microorganisms (GCM) 10K type strain sequencing project: providing services to taxonomists for standard genome sequencing and annotation.</title>
        <authorList>
            <consortium name="The Broad Institute Genomics Platform"/>
            <consortium name="The Broad Institute Genome Sequencing Center for Infectious Disease"/>
            <person name="Wu L."/>
            <person name="Ma J."/>
        </authorList>
    </citation>
    <scope>NUCLEOTIDE SEQUENCE [LARGE SCALE GENOMIC DNA]</scope>
    <source>
        <strain evidence="3">JCM 11117</strain>
    </source>
</reference>
<proteinExistence type="predicted"/>
<dbReference type="Pfam" id="PF08240">
    <property type="entry name" value="ADH_N"/>
    <property type="match status" value="1"/>
</dbReference>
<dbReference type="InterPro" id="IPR011032">
    <property type="entry name" value="GroES-like_sf"/>
</dbReference>
<dbReference type="InterPro" id="IPR036291">
    <property type="entry name" value="NAD(P)-bd_dom_sf"/>
</dbReference>
<dbReference type="EMBL" id="BAAAHP010000011">
    <property type="protein sequence ID" value="GAA0921611.1"/>
    <property type="molecule type" value="Genomic_DNA"/>
</dbReference>
<keyword evidence="3" id="KW-1185">Reference proteome</keyword>
<dbReference type="Gene3D" id="3.90.180.10">
    <property type="entry name" value="Medium-chain alcohol dehydrogenases, catalytic domain"/>
    <property type="match status" value="1"/>
</dbReference>
<dbReference type="SMART" id="SM00829">
    <property type="entry name" value="PKS_ER"/>
    <property type="match status" value="1"/>
</dbReference>
<dbReference type="Proteomes" id="UP001499967">
    <property type="component" value="Unassembled WGS sequence"/>
</dbReference>
<protein>
    <submittedName>
        <fullName evidence="2">Zinc-binding alcohol dehydrogenase family protein</fullName>
    </submittedName>
</protein>
<dbReference type="Pfam" id="PF00107">
    <property type="entry name" value="ADH_zinc_N"/>
    <property type="match status" value="1"/>
</dbReference>
<evidence type="ECO:0000313" key="3">
    <source>
        <dbReference type="Proteomes" id="UP001499967"/>
    </source>
</evidence>
<evidence type="ECO:0000313" key="2">
    <source>
        <dbReference type="EMBL" id="GAA0921611.1"/>
    </source>
</evidence>
<comment type="caution">
    <text evidence="2">The sequence shown here is derived from an EMBL/GenBank/DDBJ whole genome shotgun (WGS) entry which is preliminary data.</text>
</comment>
<dbReference type="PANTHER" id="PTHR43677">
    <property type="entry name" value="SHORT-CHAIN DEHYDROGENASE/REDUCTASE"/>
    <property type="match status" value="1"/>
</dbReference>
<dbReference type="SUPFAM" id="SSF50129">
    <property type="entry name" value="GroES-like"/>
    <property type="match status" value="1"/>
</dbReference>
<accession>A0ABP3ZKI2</accession>
<dbReference type="InterPro" id="IPR013154">
    <property type="entry name" value="ADH-like_N"/>
</dbReference>
<evidence type="ECO:0000259" key="1">
    <source>
        <dbReference type="SMART" id="SM00829"/>
    </source>
</evidence>
<organism evidence="2 3">
    <name type="scientific">Pseudonocardia zijingensis</name>
    <dbReference type="NCBI Taxonomy" id="153376"/>
    <lineage>
        <taxon>Bacteria</taxon>
        <taxon>Bacillati</taxon>
        <taxon>Actinomycetota</taxon>
        <taxon>Actinomycetes</taxon>
        <taxon>Pseudonocardiales</taxon>
        <taxon>Pseudonocardiaceae</taxon>
        <taxon>Pseudonocardia</taxon>
    </lineage>
</organism>
<dbReference type="InterPro" id="IPR013149">
    <property type="entry name" value="ADH-like_C"/>
</dbReference>
<feature type="domain" description="Enoyl reductase (ER)" evidence="1">
    <location>
        <begin position="21"/>
        <end position="364"/>
    </location>
</feature>
<sequence>MRSAARPSIGTVRAAVLESFGSPLAVREVPDPVPGAGEVVVDVAAAGVLPYTGEVLGGERNYLLTLPAIPGAGAVGRVRSVGPDATRLAPGDWVLCDPAIRSRDDALTPDITLQGLSARGEGGLALERHYGRGSFAERLLVPTENVHPLGPIGPADAARWCAVHVCLVPYGGLHAVGLQPGESVLVSGATGNFGSAGVATALAMGAGVVVAPGRNAAMLAELEKRFGSRVRTVELTGDGDTERMRAAAGPVDVVLDLLPPSAPASAVRAAVLAVREYGRVALMGGVGMLGGDDLALPYPWLMRNSVTVRGQWMHQRGAVGRVIALARAGLLDLTGFAVTGFALDDVNTAVRDAADRGGRFQLTVVHPRDAAGAGS</sequence>
<gene>
    <name evidence="2" type="ORF">GCM10009559_04670</name>
</gene>
<dbReference type="InterPro" id="IPR020843">
    <property type="entry name" value="ER"/>
</dbReference>